<gene>
    <name evidence="8" type="ORF">RND15_08715</name>
</gene>
<protein>
    <recommendedName>
        <fullName evidence="7">ABC transmembrane type-1 domain-containing protein</fullName>
    </recommendedName>
</protein>
<keyword evidence="3 6" id="KW-1133">Transmembrane helix</keyword>
<dbReference type="SUPFAM" id="SSF90123">
    <property type="entry name" value="ABC transporter transmembrane region"/>
    <property type="match status" value="1"/>
</dbReference>
<dbReference type="Proteomes" id="UP001180754">
    <property type="component" value="Unassembled WGS sequence"/>
</dbReference>
<evidence type="ECO:0000256" key="3">
    <source>
        <dbReference type="ARBA" id="ARBA00022989"/>
    </source>
</evidence>
<dbReference type="InterPro" id="IPR039421">
    <property type="entry name" value="Type_1_exporter"/>
</dbReference>
<feature type="region of interest" description="Disordered" evidence="5">
    <location>
        <begin position="384"/>
        <end position="405"/>
    </location>
</feature>
<comment type="subcellular location">
    <subcellularLocation>
        <location evidence="1">Cell membrane</location>
        <topology evidence="1">Multi-pass membrane protein</topology>
    </subcellularLocation>
</comment>
<dbReference type="PANTHER" id="PTHR24221:SF654">
    <property type="entry name" value="ATP-BINDING CASSETTE SUB-FAMILY B MEMBER 6"/>
    <property type="match status" value="1"/>
</dbReference>
<dbReference type="InterPro" id="IPR027417">
    <property type="entry name" value="P-loop_NTPase"/>
</dbReference>
<evidence type="ECO:0000256" key="2">
    <source>
        <dbReference type="ARBA" id="ARBA00022692"/>
    </source>
</evidence>
<evidence type="ECO:0000313" key="8">
    <source>
        <dbReference type="EMBL" id="MDT0542799.1"/>
    </source>
</evidence>
<dbReference type="SUPFAM" id="SSF52540">
    <property type="entry name" value="P-loop containing nucleoside triphosphate hydrolases"/>
    <property type="match status" value="1"/>
</dbReference>
<dbReference type="RefSeq" id="WP_311723152.1">
    <property type="nucleotide sequence ID" value="NZ_JAVRFD010000003.1"/>
</dbReference>
<keyword evidence="4 6" id="KW-0472">Membrane</keyword>
<organism evidence="8 9">
    <name type="scientific">Streptomyces lonegramiae</name>
    <dbReference type="NCBI Taxonomy" id="3075524"/>
    <lineage>
        <taxon>Bacteria</taxon>
        <taxon>Bacillati</taxon>
        <taxon>Actinomycetota</taxon>
        <taxon>Actinomycetes</taxon>
        <taxon>Kitasatosporales</taxon>
        <taxon>Streptomycetaceae</taxon>
        <taxon>Streptomyces</taxon>
    </lineage>
</organism>
<dbReference type="Gene3D" id="1.20.1560.10">
    <property type="entry name" value="ABC transporter type 1, transmembrane domain"/>
    <property type="match status" value="1"/>
</dbReference>
<dbReference type="Gene3D" id="3.40.50.300">
    <property type="entry name" value="P-loop containing nucleotide triphosphate hydrolases"/>
    <property type="match status" value="1"/>
</dbReference>
<evidence type="ECO:0000259" key="7">
    <source>
        <dbReference type="PROSITE" id="PS50929"/>
    </source>
</evidence>
<proteinExistence type="predicted"/>
<evidence type="ECO:0000256" key="5">
    <source>
        <dbReference type="SAM" id="MobiDB-lite"/>
    </source>
</evidence>
<keyword evidence="9" id="KW-1185">Reference proteome</keyword>
<evidence type="ECO:0000313" key="9">
    <source>
        <dbReference type="Proteomes" id="UP001180754"/>
    </source>
</evidence>
<feature type="transmembrane region" description="Helical" evidence="6">
    <location>
        <begin position="20"/>
        <end position="42"/>
    </location>
</feature>
<dbReference type="EMBL" id="JAVRFD010000003">
    <property type="protein sequence ID" value="MDT0542799.1"/>
    <property type="molecule type" value="Genomic_DNA"/>
</dbReference>
<evidence type="ECO:0000256" key="6">
    <source>
        <dbReference type="SAM" id="Phobius"/>
    </source>
</evidence>
<feature type="transmembrane region" description="Helical" evidence="6">
    <location>
        <begin position="135"/>
        <end position="152"/>
    </location>
</feature>
<feature type="transmembrane region" description="Helical" evidence="6">
    <location>
        <begin position="54"/>
        <end position="72"/>
    </location>
</feature>
<evidence type="ECO:0000256" key="1">
    <source>
        <dbReference type="ARBA" id="ARBA00004651"/>
    </source>
</evidence>
<dbReference type="PANTHER" id="PTHR24221">
    <property type="entry name" value="ATP-BINDING CASSETTE SUB-FAMILY B"/>
    <property type="match status" value="1"/>
</dbReference>
<dbReference type="InterPro" id="IPR036640">
    <property type="entry name" value="ABC1_TM_sf"/>
</dbReference>
<accession>A0ABU2XA64</accession>
<dbReference type="PROSITE" id="PS50929">
    <property type="entry name" value="ABC_TM1F"/>
    <property type="match status" value="1"/>
</dbReference>
<name>A0ABU2XA64_9ACTN</name>
<reference evidence="8" key="1">
    <citation type="submission" date="2024-05" db="EMBL/GenBank/DDBJ databases">
        <title>30 novel species of actinomycetes from the DSMZ collection.</title>
        <authorList>
            <person name="Nouioui I."/>
        </authorList>
    </citation>
    <scope>NUCLEOTIDE SEQUENCE</scope>
    <source>
        <strain evidence="8">DSM 41529</strain>
    </source>
</reference>
<feature type="compositionally biased region" description="Low complexity" evidence="5">
    <location>
        <begin position="387"/>
        <end position="405"/>
    </location>
</feature>
<evidence type="ECO:0000256" key="4">
    <source>
        <dbReference type="ARBA" id="ARBA00023136"/>
    </source>
</evidence>
<comment type="caution">
    <text evidence="8">The sequence shown here is derived from an EMBL/GenBank/DDBJ whole genome shotgun (WGS) entry which is preliminary data.</text>
</comment>
<keyword evidence="2 6" id="KW-0812">Transmembrane</keyword>
<dbReference type="InterPro" id="IPR011527">
    <property type="entry name" value="ABC1_TM_dom"/>
</dbReference>
<sequence length="490" mass="49994">MRAVLARYLQVSGTKALVSLLMFLVLGAITQGIAFTLVVPITDDLLTPDTPVPWSWIAVLGAITVVHSVLHYRSVPMGNRIGADLVTTLHRAVADRASALPTRSLGPVHADRLASLDGSAVVVLMGLPAHVLRPLVAAVVTPLTVIVISLFVEPLLAATLAGGLLVVVAASFAAARLLTRDEEPDGPEWLRRAYESPSGAFPHGGRPGVLLPAVGQVLLWRIVELAVCGAVAVCAVLSTGDDVSAAQGVALIVLSALTFRPVMEAALLTSTVVNSRATLSTVGRLIGAGDPEPPTAEWPVACDVEFEDVGVAVGGATVLTGVSFRLAAGTTAALTGTPDGVRLTLADLLTGDLRPTSGRVLIGGVDVAAIAASEAERRLCRVSPVQGAGSAGSDGSDGSDGVAGSSPSLADRWRLALEGAIAADPALVVVDATAGAEAFATAPDLAELLSTLVRDRTCLVIPGAGLPLPHCDEELVVEGARVAVRATEVR</sequence>
<feature type="domain" description="ABC transmembrane type-1" evidence="7">
    <location>
        <begin position="20"/>
        <end position="180"/>
    </location>
</feature>